<keyword evidence="4" id="KW-1185">Reference proteome</keyword>
<keyword evidence="1" id="KW-1133">Transmembrane helix</keyword>
<evidence type="ECO:0000259" key="2">
    <source>
        <dbReference type="Pfam" id="PF07811"/>
    </source>
</evidence>
<proteinExistence type="predicted"/>
<feature type="transmembrane region" description="Helical" evidence="1">
    <location>
        <begin position="21"/>
        <end position="44"/>
    </location>
</feature>
<evidence type="ECO:0000313" key="4">
    <source>
        <dbReference type="Proteomes" id="UP001597036"/>
    </source>
</evidence>
<keyword evidence="1" id="KW-0472">Membrane</keyword>
<reference evidence="4" key="1">
    <citation type="journal article" date="2019" name="Int. J. Syst. Evol. Microbiol.">
        <title>The Global Catalogue of Microorganisms (GCM) 10K type strain sequencing project: providing services to taxonomists for standard genome sequencing and annotation.</title>
        <authorList>
            <consortium name="The Broad Institute Genomics Platform"/>
            <consortium name="The Broad Institute Genome Sequencing Center for Infectious Disease"/>
            <person name="Wu L."/>
            <person name="Ma J."/>
        </authorList>
    </citation>
    <scope>NUCLEOTIDE SEQUENCE [LARGE SCALE GENOMIC DNA]</scope>
    <source>
        <strain evidence="4">CCM 8604</strain>
    </source>
</reference>
<comment type="caution">
    <text evidence="3">The sequence shown here is derived from an EMBL/GenBank/DDBJ whole genome shotgun (WGS) entry which is preliminary data.</text>
</comment>
<protein>
    <submittedName>
        <fullName evidence="3">TadE/TadG family type IV pilus assembly protein</fullName>
    </submittedName>
</protein>
<keyword evidence="1" id="KW-0812">Transmembrane</keyword>
<organism evidence="3 4">
    <name type="scientific">Alloscardovia venturai</name>
    <dbReference type="NCBI Taxonomy" id="1769421"/>
    <lineage>
        <taxon>Bacteria</taxon>
        <taxon>Bacillati</taxon>
        <taxon>Actinomycetota</taxon>
        <taxon>Actinomycetes</taxon>
        <taxon>Bifidobacteriales</taxon>
        <taxon>Bifidobacteriaceae</taxon>
        <taxon>Alloscardovia</taxon>
    </lineage>
</organism>
<evidence type="ECO:0000313" key="3">
    <source>
        <dbReference type="EMBL" id="MFD0704364.1"/>
    </source>
</evidence>
<accession>A0ABW2Y292</accession>
<sequence>MIHAMRRIKKFLKFFDRNDRGTVTAEFAIVLPVAVALAVIVLSLTRIVVVQLDCHDAARQAAFEIQTSLQDNSSRDIAEKNAHHVAMKTSNTLTGITVNWTGNSFHIRTSCSVLTRSISRTPLIVHGQARGELYVVDE</sequence>
<evidence type="ECO:0000256" key="1">
    <source>
        <dbReference type="SAM" id="Phobius"/>
    </source>
</evidence>
<dbReference type="Pfam" id="PF07811">
    <property type="entry name" value="TadE"/>
    <property type="match status" value="1"/>
</dbReference>
<feature type="domain" description="TadE-like" evidence="2">
    <location>
        <begin position="21"/>
        <end position="62"/>
    </location>
</feature>
<dbReference type="InterPro" id="IPR012495">
    <property type="entry name" value="TadE-like_dom"/>
</dbReference>
<dbReference type="Proteomes" id="UP001597036">
    <property type="component" value="Unassembled WGS sequence"/>
</dbReference>
<dbReference type="RefSeq" id="WP_377937804.1">
    <property type="nucleotide sequence ID" value="NZ_JBHTHQ010000010.1"/>
</dbReference>
<gene>
    <name evidence="3" type="ORF">ACFQY8_01165</name>
</gene>
<dbReference type="EMBL" id="JBHTHQ010000010">
    <property type="protein sequence ID" value="MFD0704364.1"/>
    <property type="molecule type" value="Genomic_DNA"/>
</dbReference>
<name>A0ABW2Y292_9BIFI</name>